<keyword evidence="1" id="KW-0472">Membrane</keyword>
<dbReference type="EMBL" id="UINC01000185">
    <property type="protein sequence ID" value="SUZ50713.1"/>
    <property type="molecule type" value="Genomic_DNA"/>
</dbReference>
<name>A0A381NAZ1_9ZZZZ</name>
<protein>
    <submittedName>
        <fullName evidence="2">Uncharacterized protein</fullName>
    </submittedName>
</protein>
<feature type="transmembrane region" description="Helical" evidence="1">
    <location>
        <begin position="30"/>
        <end position="52"/>
    </location>
</feature>
<evidence type="ECO:0000256" key="1">
    <source>
        <dbReference type="SAM" id="Phobius"/>
    </source>
</evidence>
<organism evidence="2">
    <name type="scientific">marine metagenome</name>
    <dbReference type="NCBI Taxonomy" id="408172"/>
    <lineage>
        <taxon>unclassified sequences</taxon>
        <taxon>metagenomes</taxon>
        <taxon>ecological metagenomes</taxon>
    </lineage>
</organism>
<feature type="non-terminal residue" evidence="2">
    <location>
        <position position="1"/>
    </location>
</feature>
<accession>A0A381NAZ1</accession>
<gene>
    <name evidence="2" type="ORF">METZ01_LOCUS3567</name>
</gene>
<keyword evidence="1" id="KW-1133">Transmembrane helix</keyword>
<proteinExistence type="predicted"/>
<dbReference type="AlphaFoldDB" id="A0A381NAZ1"/>
<evidence type="ECO:0000313" key="2">
    <source>
        <dbReference type="EMBL" id="SUZ50713.1"/>
    </source>
</evidence>
<reference evidence="2" key="1">
    <citation type="submission" date="2018-05" db="EMBL/GenBank/DDBJ databases">
        <authorList>
            <person name="Lanie J.A."/>
            <person name="Ng W.-L."/>
            <person name="Kazmierczak K.M."/>
            <person name="Andrzejewski T.M."/>
            <person name="Davidsen T.M."/>
            <person name="Wayne K.J."/>
            <person name="Tettelin H."/>
            <person name="Glass J.I."/>
            <person name="Rusch D."/>
            <person name="Podicherti R."/>
            <person name="Tsui H.-C.T."/>
            <person name="Winkler M.E."/>
        </authorList>
    </citation>
    <scope>NUCLEOTIDE SEQUENCE</scope>
</reference>
<keyword evidence="1" id="KW-0812">Transmembrane</keyword>
<sequence length="69" mass="7761">VKNLGIVALISGWLLLTAFGIYRGILESESLVFTISILVLWIGILILLVSAIRQRYKEAKDDPYKDVEI</sequence>